<evidence type="ECO:0000313" key="3">
    <source>
        <dbReference type="Proteomes" id="UP001642360"/>
    </source>
</evidence>
<keyword evidence="3" id="KW-1185">Reference proteome</keyword>
<keyword evidence="1" id="KW-0472">Membrane</keyword>
<gene>
    <name evidence="2" type="ORF">ILEXP_LOCUS4749</name>
</gene>
<keyword evidence="1" id="KW-0812">Transmembrane</keyword>
<evidence type="ECO:0000313" key="2">
    <source>
        <dbReference type="EMBL" id="CAK9137701.1"/>
    </source>
</evidence>
<feature type="transmembrane region" description="Helical" evidence="1">
    <location>
        <begin position="24"/>
        <end position="43"/>
    </location>
</feature>
<proteinExistence type="predicted"/>
<reference evidence="2 3" key="1">
    <citation type="submission" date="2024-02" db="EMBL/GenBank/DDBJ databases">
        <authorList>
            <person name="Vignale AGUSTIN F."/>
            <person name="Sosa J E."/>
            <person name="Modenutti C."/>
        </authorList>
    </citation>
    <scope>NUCLEOTIDE SEQUENCE [LARGE SCALE GENOMIC DNA]</scope>
</reference>
<name>A0ABC8QY65_9AQUA</name>
<keyword evidence="1" id="KW-1133">Transmembrane helix</keyword>
<dbReference type="AlphaFoldDB" id="A0ABC8QY65"/>
<dbReference type="EMBL" id="CAUOFW020000836">
    <property type="protein sequence ID" value="CAK9137701.1"/>
    <property type="molecule type" value="Genomic_DNA"/>
</dbReference>
<comment type="caution">
    <text evidence="2">The sequence shown here is derived from an EMBL/GenBank/DDBJ whole genome shotgun (WGS) entry which is preliminary data.</text>
</comment>
<evidence type="ECO:0000256" key="1">
    <source>
        <dbReference type="SAM" id="Phobius"/>
    </source>
</evidence>
<accession>A0ABC8QY65</accession>
<protein>
    <submittedName>
        <fullName evidence="2">Uncharacterized protein</fullName>
    </submittedName>
</protein>
<organism evidence="2 3">
    <name type="scientific">Ilex paraguariensis</name>
    <name type="common">yerba mate</name>
    <dbReference type="NCBI Taxonomy" id="185542"/>
    <lineage>
        <taxon>Eukaryota</taxon>
        <taxon>Viridiplantae</taxon>
        <taxon>Streptophyta</taxon>
        <taxon>Embryophyta</taxon>
        <taxon>Tracheophyta</taxon>
        <taxon>Spermatophyta</taxon>
        <taxon>Magnoliopsida</taxon>
        <taxon>eudicotyledons</taxon>
        <taxon>Gunneridae</taxon>
        <taxon>Pentapetalae</taxon>
        <taxon>asterids</taxon>
        <taxon>campanulids</taxon>
        <taxon>Aquifoliales</taxon>
        <taxon>Aquifoliaceae</taxon>
        <taxon>Ilex</taxon>
    </lineage>
</organism>
<dbReference type="Proteomes" id="UP001642360">
    <property type="component" value="Unassembled WGS sequence"/>
</dbReference>
<sequence>MCLGSFCLILISSGEFLKTFFPLHYMIFRICVVVPTLWLGSFVSNRKDVKGIMNTLQLIREEVIKDGNNKDEETISRSFLLFFLDFNVFRPCVHESLDFPLSLKGIVYVNRSIGKREM</sequence>